<keyword evidence="3" id="KW-1185">Reference proteome</keyword>
<protein>
    <recommendedName>
        <fullName evidence="4">Curlin associated repeat-containing protein</fullName>
    </recommendedName>
</protein>
<dbReference type="EMBL" id="QMDV01000003">
    <property type="protein sequence ID" value="RAU82501.1"/>
    <property type="molecule type" value="Genomic_DNA"/>
</dbReference>
<feature type="chain" id="PRO_5017059184" description="Curlin associated repeat-containing protein" evidence="1">
    <location>
        <begin position="21"/>
        <end position="172"/>
    </location>
</feature>
<organism evidence="2 3">
    <name type="scientific">Pontibacter arcticus</name>
    <dbReference type="NCBI Taxonomy" id="2080288"/>
    <lineage>
        <taxon>Bacteria</taxon>
        <taxon>Pseudomonadati</taxon>
        <taxon>Bacteroidota</taxon>
        <taxon>Cytophagia</taxon>
        <taxon>Cytophagales</taxon>
        <taxon>Hymenobacteraceae</taxon>
        <taxon>Pontibacter</taxon>
    </lineage>
</organism>
<evidence type="ECO:0000256" key="1">
    <source>
        <dbReference type="SAM" id="SignalP"/>
    </source>
</evidence>
<dbReference type="Proteomes" id="UP000251692">
    <property type="component" value="Unassembled WGS sequence"/>
</dbReference>
<comment type="caution">
    <text evidence="2">The sequence shown here is derived from an EMBL/GenBank/DDBJ whole genome shotgun (WGS) entry which is preliminary data.</text>
</comment>
<keyword evidence="1" id="KW-0732">Signal</keyword>
<evidence type="ECO:0000313" key="3">
    <source>
        <dbReference type="Proteomes" id="UP000251692"/>
    </source>
</evidence>
<evidence type="ECO:0008006" key="4">
    <source>
        <dbReference type="Google" id="ProtNLM"/>
    </source>
</evidence>
<dbReference type="OrthoDB" id="852801at2"/>
<dbReference type="AlphaFoldDB" id="A0A364RDV8"/>
<name>A0A364RDV8_9BACT</name>
<proteinExistence type="predicted"/>
<sequence length="172" mass="18738">MKAFYSLLLLLGLCFTETKAQSSSSEDVLLKQVNNESSYIRQEATSVTEQNQTIRQQTGSNAAILSQRGANNHVIVQQLGAANTLNLTQQGNGNSYEGYFIGSNNQSNVLQDGNNNRLVQDILSDNQKIQVSQLGNNNELIQIENSATAVPVQITQQGNGMNITIQNGHINN</sequence>
<feature type="signal peptide" evidence="1">
    <location>
        <begin position="1"/>
        <end position="20"/>
    </location>
</feature>
<evidence type="ECO:0000313" key="2">
    <source>
        <dbReference type="EMBL" id="RAU82501.1"/>
    </source>
</evidence>
<accession>A0A364RDV8</accession>
<gene>
    <name evidence="2" type="ORF">DP923_12020</name>
</gene>
<reference evidence="2 3" key="2">
    <citation type="submission" date="2018-07" db="EMBL/GenBank/DDBJ databases">
        <title>Pontibacter sp. 2b14 genomic sequence and assembly.</title>
        <authorList>
            <person name="Du Z.-J."/>
        </authorList>
    </citation>
    <scope>NUCLEOTIDE SEQUENCE [LARGE SCALE GENOMIC DNA]</scope>
    <source>
        <strain evidence="2 3">2b14</strain>
    </source>
</reference>
<reference evidence="2 3" key="1">
    <citation type="submission" date="2018-06" db="EMBL/GenBank/DDBJ databases">
        <authorList>
            <person name="Liu Z.-W."/>
        </authorList>
    </citation>
    <scope>NUCLEOTIDE SEQUENCE [LARGE SCALE GENOMIC DNA]</scope>
    <source>
        <strain evidence="2 3">2b14</strain>
    </source>
</reference>
<dbReference type="RefSeq" id="WP_112306094.1">
    <property type="nucleotide sequence ID" value="NZ_QMDV01000003.1"/>
</dbReference>